<reference evidence="2 3" key="1">
    <citation type="submission" date="2023-01" db="EMBL/GenBank/DDBJ databases">
        <title>Cultivation and genomic characterization of new, ubiquitous marine nitrite-oxidizing bacteria from the Nitrospirales.</title>
        <authorList>
            <person name="Mueller A.J."/>
            <person name="Daebeler A."/>
            <person name="Herbold C.W."/>
            <person name="Kirkegaard R.H."/>
            <person name="Daims H."/>
        </authorList>
    </citation>
    <scope>NUCLEOTIDE SEQUENCE [LARGE SCALE GENOMIC DNA]</scope>
    <source>
        <strain evidence="2 3">DK</strain>
    </source>
</reference>
<feature type="transmembrane region" description="Helical" evidence="1">
    <location>
        <begin position="156"/>
        <end position="172"/>
    </location>
</feature>
<gene>
    <name evidence="2" type="ORF">PQG83_11185</name>
</gene>
<evidence type="ECO:0000313" key="2">
    <source>
        <dbReference type="EMBL" id="WNM60326.1"/>
    </source>
</evidence>
<feature type="transmembrane region" description="Helical" evidence="1">
    <location>
        <begin position="301"/>
        <end position="318"/>
    </location>
</feature>
<dbReference type="Proteomes" id="UP001302494">
    <property type="component" value="Chromosome"/>
</dbReference>
<proteinExistence type="predicted"/>
<keyword evidence="1" id="KW-0812">Transmembrane</keyword>
<dbReference type="EMBL" id="CP116968">
    <property type="protein sequence ID" value="WNM60326.1"/>
    <property type="molecule type" value="Genomic_DNA"/>
</dbReference>
<name>A0AA96GMN8_9BACT</name>
<dbReference type="KEGG" id="nneo:PQG83_11185"/>
<sequence length="370" mass="41720">MISTTEKNQERIDGPGLLFEWGLKSLLFAAFFELVLYRLVSRLGMHLGKLAEKYEAVRIGFRTLSSLGFVLLNMTAILVFLILGILLVQKLRTKLWVGEWDKVIIPLAALLVACTVGYLFFPPVMVGTIIYNILAFGLIVFLVLEYWATHRVLSQRLMVGSFFLGISGWLYYQTMSTTYGWLNIFDAPPLVHEGNRLGEALMVLSSILVFWAYGTTSIITKNKQQRRWGLTLVISGGSAFVALLFMDYFLSLWNPEVAKEVRKAGEGIGWIFQMGMGYTFYLPFAFYVLGFTCWAYTVIKLVLIGRLAGYGLGLMFMAGYALQLSHLTLMVVLGLMLLNIDKRGTLGKLRKKSLEGVVYQPIRPVYGQTQ</sequence>
<keyword evidence="3" id="KW-1185">Reference proteome</keyword>
<accession>A0AA96GMN8</accession>
<evidence type="ECO:0000256" key="1">
    <source>
        <dbReference type="SAM" id="Phobius"/>
    </source>
</evidence>
<feature type="transmembrane region" description="Helical" evidence="1">
    <location>
        <begin position="228"/>
        <end position="250"/>
    </location>
</feature>
<dbReference type="AlphaFoldDB" id="A0AA96GMN8"/>
<feature type="transmembrane region" description="Helical" evidence="1">
    <location>
        <begin position="67"/>
        <end position="88"/>
    </location>
</feature>
<protein>
    <submittedName>
        <fullName evidence="2">Uncharacterized protein</fullName>
    </submittedName>
</protein>
<dbReference type="RefSeq" id="WP_312740925.1">
    <property type="nucleotide sequence ID" value="NZ_CP116968.1"/>
</dbReference>
<feature type="transmembrane region" description="Helical" evidence="1">
    <location>
        <begin position="126"/>
        <end position="144"/>
    </location>
</feature>
<feature type="transmembrane region" description="Helical" evidence="1">
    <location>
        <begin position="21"/>
        <end position="40"/>
    </location>
</feature>
<keyword evidence="1" id="KW-0472">Membrane</keyword>
<evidence type="ECO:0000313" key="3">
    <source>
        <dbReference type="Proteomes" id="UP001302494"/>
    </source>
</evidence>
<feature type="transmembrane region" description="Helical" evidence="1">
    <location>
        <begin position="197"/>
        <end position="216"/>
    </location>
</feature>
<feature type="transmembrane region" description="Helical" evidence="1">
    <location>
        <begin position="100"/>
        <end position="120"/>
    </location>
</feature>
<keyword evidence="1" id="KW-1133">Transmembrane helix</keyword>
<feature type="transmembrane region" description="Helical" evidence="1">
    <location>
        <begin position="270"/>
        <end position="289"/>
    </location>
</feature>
<organism evidence="2 3">
    <name type="scientific">Candidatus Nitrospira neomarina</name>
    <dbReference type="NCBI Taxonomy" id="3020899"/>
    <lineage>
        <taxon>Bacteria</taxon>
        <taxon>Pseudomonadati</taxon>
        <taxon>Nitrospirota</taxon>
        <taxon>Nitrospiria</taxon>
        <taxon>Nitrospirales</taxon>
        <taxon>Nitrospiraceae</taxon>
        <taxon>Nitrospira</taxon>
    </lineage>
</organism>